<sequence length="362" mass="40783">MQGLNLWALCLLTAVAAGLLSCTGGDAESVSDKSAPVALEQINRWSIEAPDLIPNPSVAGVLLDGSLVILDRSLNTINHFDSEGNHLETRGGRGRGPGEYQNMIAIDIHPDGRVAVADLNSARVSISSLFSEEETTFPYETGWNPQVHLTGSGLVILNHPFSMMTTDPGDILMRIYDSETRETEEFYQMELEMENPPFEQISCTFCDFQFTDELAFYTAPRDTSYRVFRVDPDTGEELLFTRRGLPPVPYSQEEKEQLREGRERAMQVTGMEPGEYEPPEFKRRFFDFFPDGEGRLWVVRHTEAGEALKIDLFSPEAEYLGSLDAPENMRSIRYAGNGRLFVQFNNDNPDRWEGGVYRVVKL</sequence>
<comment type="caution">
    <text evidence="2">The sequence shown here is derived from an EMBL/GenBank/DDBJ whole genome shotgun (WGS) entry which is preliminary data.</text>
</comment>
<dbReference type="EMBL" id="QGGB01000012">
    <property type="protein sequence ID" value="PWN05116.1"/>
    <property type="molecule type" value="Genomic_DNA"/>
</dbReference>
<dbReference type="Proteomes" id="UP000245533">
    <property type="component" value="Unassembled WGS sequence"/>
</dbReference>
<gene>
    <name evidence="2" type="ORF">DDZ15_16305</name>
</gene>
<proteinExistence type="predicted"/>
<dbReference type="SUPFAM" id="SSF101898">
    <property type="entry name" value="NHL repeat"/>
    <property type="match status" value="1"/>
</dbReference>
<evidence type="ECO:0008006" key="4">
    <source>
        <dbReference type="Google" id="ProtNLM"/>
    </source>
</evidence>
<evidence type="ECO:0000313" key="3">
    <source>
        <dbReference type="Proteomes" id="UP000245533"/>
    </source>
</evidence>
<organism evidence="2 3">
    <name type="scientific">Rhodohalobacter mucosus</name>
    <dbReference type="NCBI Taxonomy" id="2079485"/>
    <lineage>
        <taxon>Bacteria</taxon>
        <taxon>Pseudomonadati</taxon>
        <taxon>Balneolota</taxon>
        <taxon>Balneolia</taxon>
        <taxon>Balneolales</taxon>
        <taxon>Balneolaceae</taxon>
        <taxon>Rhodohalobacter</taxon>
    </lineage>
</organism>
<evidence type="ECO:0000256" key="1">
    <source>
        <dbReference type="SAM" id="SignalP"/>
    </source>
</evidence>
<evidence type="ECO:0000313" key="2">
    <source>
        <dbReference type="EMBL" id="PWN05116.1"/>
    </source>
</evidence>
<keyword evidence="1" id="KW-0732">Signal</keyword>
<feature type="chain" id="PRO_5016459400" description="6-bladed beta-propeller protein" evidence="1">
    <location>
        <begin position="28"/>
        <end position="362"/>
    </location>
</feature>
<reference evidence="2 3" key="1">
    <citation type="submission" date="2018-05" db="EMBL/GenBank/DDBJ databases">
        <title>Rhodohalobacter halophilus gen. nov., sp. nov., a moderately halophilic member of the family Balneolaceae.</title>
        <authorList>
            <person name="Liu Z.-W."/>
        </authorList>
    </citation>
    <scope>NUCLEOTIDE SEQUENCE [LARGE SCALE GENOMIC DNA]</scope>
    <source>
        <strain evidence="2 3">8A47</strain>
    </source>
</reference>
<name>A0A316TYV2_9BACT</name>
<dbReference type="InterPro" id="IPR011042">
    <property type="entry name" value="6-blade_b-propeller_TolB-like"/>
</dbReference>
<accession>A0A316TYV2</accession>
<dbReference type="Gene3D" id="2.120.10.30">
    <property type="entry name" value="TolB, C-terminal domain"/>
    <property type="match status" value="1"/>
</dbReference>
<dbReference type="AlphaFoldDB" id="A0A316TYV2"/>
<protein>
    <recommendedName>
        <fullName evidence="4">6-bladed beta-propeller protein</fullName>
    </recommendedName>
</protein>
<keyword evidence="3" id="KW-1185">Reference proteome</keyword>
<feature type="signal peptide" evidence="1">
    <location>
        <begin position="1"/>
        <end position="27"/>
    </location>
</feature>